<evidence type="ECO:0000313" key="2">
    <source>
        <dbReference type="Proteomes" id="UP000239156"/>
    </source>
</evidence>
<reference evidence="1" key="1">
    <citation type="submission" date="2017-12" db="EMBL/GenBank/DDBJ databases">
        <title>Gene loss provides genomic basis for host adaptation in cereal stripe rust fungi.</title>
        <authorList>
            <person name="Xia C."/>
        </authorList>
    </citation>
    <scope>NUCLEOTIDE SEQUENCE [LARGE SCALE GENOMIC DNA]</scope>
    <source>
        <strain evidence="1">93-210</strain>
    </source>
</reference>
<dbReference type="AlphaFoldDB" id="A0A2S4VW92"/>
<dbReference type="VEuPathDB" id="FungiDB:PSHT_06174"/>
<organism evidence="1 2">
    <name type="scientific">Puccinia striiformis</name>
    <dbReference type="NCBI Taxonomy" id="27350"/>
    <lineage>
        <taxon>Eukaryota</taxon>
        <taxon>Fungi</taxon>
        <taxon>Dikarya</taxon>
        <taxon>Basidiomycota</taxon>
        <taxon>Pucciniomycotina</taxon>
        <taxon>Pucciniomycetes</taxon>
        <taxon>Pucciniales</taxon>
        <taxon>Pucciniaceae</taxon>
        <taxon>Puccinia</taxon>
    </lineage>
</organism>
<comment type="caution">
    <text evidence="1">The sequence shown here is derived from an EMBL/GenBank/DDBJ whole genome shotgun (WGS) entry which is preliminary data.</text>
</comment>
<gene>
    <name evidence="1" type="ORF">PSTT_03502</name>
</gene>
<dbReference type="VEuPathDB" id="FungiDB:PSTT_03502"/>
<keyword evidence="2" id="KW-1185">Reference proteome</keyword>
<accession>A0A2S4VW92</accession>
<protein>
    <submittedName>
        <fullName evidence="1">Uncharacterized protein</fullName>
    </submittedName>
</protein>
<dbReference type="Proteomes" id="UP000239156">
    <property type="component" value="Unassembled WGS sequence"/>
</dbReference>
<sequence>MRILAASTNTNTSRHWFAVIDGIAHSTREGNNPALNNYTSRLALFFIGPETRHEYNWTEYAQLVAHLALRHDYGVTSEKTKPTLLNAATDAHCIRRRPGYILDDIHQGLTIFEEIKYPGRRPGAVNSPEGMAYRKPEALSTSASSLKTILPWLFQDHPNACHNQEEIHRAEAMSDSNEIEALEAPKFSSSEVRQHRQRGVTLEFFTASTPTNRETFTIIRPTELRNKPGLTLKLILDLQSELLPNLNQIEDALCELRSELGGSSPPKRINDQYLKEIKYFRTTGMNEDFEELIVEYIKIFKESCRLLLELKLSKRKPNDSSSEESDPQTVA</sequence>
<dbReference type="EMBL" id="PKSL01000022">
    <property type="protein sequence ID" value="POW13805.1"/>
    <property type="molecule type" value="Genomic_DNA"/>
</dbReference>
<name>A0A2S4VW92_9BASI</name>
<evidence type="ECO:0000313" key="1">
    <source>
        <dbReference type="EMBL" id="POW13805.1"/>
    </source>
</evidence>
<proteinExistence type="predicted"/>